<dbReference type="OrthoDB" id="422599at2"/>
<dbReference type="Proteomes" id="UP000008204">
    <property type="component" value="Chromosome"/>
</dbReference>
<dbReference type="KEGG" id="cyp:PCC8801_2015"/>
<dbReference type="Pfam" id="PF12680">
    <property type="entry name" value="SnoaL_2"/>
    <property type="match status" value="1"/>
</dbReference>
<dbReference type="STRING" id="41431.PCC8801_2015"/>
<dbReference type="RefSeq" id="WP_012595322.1">
    <property type="nucleotide sequence ID" value="NC_011726.1"/>
</dbReference>
<dbReference type="HOGENOM" id="CLU_069249_3_0_3"/>
<dbReference type="EMBL" id="CP001287">
    <property type="protein sequence ID" value="ACK66052.1"/>
    <property type="molecule type" value="Genomic_DNA"/>
</dbReference>
<dbReference type="SUPFAM" id="SSF54427">
    <property type="entry name" value="NTF2-like"/>
    <property type="match status" value="1"/>
</dbReference>
<dbReference type="PANTHER" id="PTHR33698:SF3">
    <property type="entry name" value="OS09G0266000 PROTEIN"/>
    <property type="match status" value="1"/>
</dbReference>
<reference evidence="3" key="1">
    <citation type="journal article" date="2011" name="MBio">
        <title>Novel metabolic attributes of the genus Cyanothece, comprising a group of unicellular nitrogen-fixing Cyanobacteria.</title>
        <authorList>
            <person name="Bandyopadhyay A."/>
            <person name="Elvitigala T."/>
            <person name="Welsh E."/>
            <person name="Stockel J."/>
            <person name="Liberton M."/>
            <person name="Min H."/>
            <person name="Sherman L.A."/>
            <person name="Pakrasi H.B."/>
        </authorList>
    </citation>
    <scope>NUCLEOTIDE SEQUENCE [LARGE SCALE GENOMIC DNA]</scope>
    <source>
        <strain evidence="3">PCC 8801</strain>
    </source>
</reference>
<evidence type="ECO:0000313" key="3">
    <source>
        <dbReference type="Proteomes" id="UP000008204"/>
    </source>
</evidence>
<proteinExistence type="predicted"/>
<dbReference type="InterPro" id="IPR032710">
    <property type="entry name" value="NTF2-like_dom_sf"/>
</dbReference>
<keyword evidence="3" id="KW-1185">Reference proteome</keyword>
<dbReference type="Gene3D" id="3.10.450.50">
    <property type="match status" value="1"/>
</dbReference>
<evidence type="ECO:0000259" key="1">
    <source>
        <dbReference type="Pfam" id="PF12680"/>
    </source>
</evidence>
<accession>B7JYX5</accession>
<name>B7JYX5_RIPO1</name>
<dbReference type="AlphaFoldDB" id="B7JYX5"/>
<dbReference type="eggNOG" id="ENOG502ZACK">
    <property type="taxonomic scope" value="Bacteria"/>
</dbReference>
<dbReference type="InterPro" id="IPR037401">
    <property type="entry name" value="SnoaL-like"/>
</dbReference>
<dbReference type="PANTHER" id="PTHR33698">
    <property type="entry name" value="NUCLEAR TRANSPORT FACTOR 2 (NTF2)-LIKE PROTEIN"/>
    <property type="match status" value="1"/>
</dbReference>
<protein>
    <recommendedName>
        <fullName evidence="1">SnoaL-like domain-containing protein</fullName>
    </recommendedName>
</protein>
<feature type="domain" description="SnoaL-like" evidence="1">
    <location>
        <begin position="11"/>
        <end position="103"/>
    </location>
</feature>
<evidence type="ECO:0000313" key="2">
    <source>
        <dbReference type="EMBL" id="ACK66052.1"/>
    </source>
</evidence>
<sequence>MNTTAREVIESIYGAINRRDIDSAMEWIDDQCIYEDLNFPQPFIGKEKVKELFAESMQNIPDDLQFVIDDITSEDSLAVGVLWHLELNGMTFPNSRGASFYRLSETTRKLVFGRDLVEPPVKLGKIAFLIIRLVMPLLRKMLK</sequence>
<organism evidence="2 3">
    <name type="scientific">Rippkaea orientalis (strain PCC 8801 / RF-1)</name>
    <name type="common">Cyanothece sp. (strain PCC 8801)</name>
    <dbReference type="NCBI Taxonomy" id="41431"/>
    <lineage>
        <taxon>Bacteria</taxon>
        <taxon>Bacillati</taxon>
        <taxon>Cyanobacteriota</taxon>
        <taxon>Cyanophyceae</taxon>
        <taxon>Oscillatoriophycideae</taxon>
        <taxon>Chroococcales</taxon>
        <taxon>Aphanothecaceae</taxon>
        <taxon>Rippkaea</taxon>
        <taxon>Rippkaea orientalis</taxon>
    </lineage>
</organism>
<gene>
    <name evidence="2" type="ordered locus">PCC8801_2015</name>
</gene>